<sequence>MLVDTAYTKLPQVAAGLPTNYYNDLWWKSLSKSRQQKLKAKPPKALPSFDHLQRS</sequence>
<reference evidence="1 2" key="1">
    <citation type="journal article" date="2008" name="Nature">
        <title>The genome of Laccaria bicolor provides insights into mycorrhizal symbiosis.</title>
        <authorList>
            <person name="Martin F."/>
            <person name="Aerts A."/>
            <person name="Ahren D."/>
            <person name="Brun A."/>
            <person name="Danchin E.G.J."/>
            <person name="Duchaussoy F."/>
            <person name="Gibon J."/>
            <person name="Kohler A."/>
            <person name="Lindquist E."/>
            <person name="Pereda V."/>
            <person name="Salamov A."/>
            <person name="Shapiro H.J."/>
            <person name="Wuyts J."/>
            <person name="Blaudez D."/>
            <person name="Buee M."/>
            <person name="Brokstein P."/>
            <person name="Canbaeck B."/>
            <person name="Cohen D."/>
            <person name="Courty P.E."/>
            <person name="Coutinho P.M."/>
            <person name="Delaruelle C."/>
            <person name="Detter J.C."/>
            <person name="Deveau A."/>
            <person name="DiFazio S."/>
            <person name="Duplessis S."/>
            <person name="Fraissinet-Tachet L."/>
            <person name="Lucic E."/>
            <person name="Frey-Klett P."/>
            <person name="Fourrey C."/>
            <person name="Feussner I."/>
            <person name="Gay G."/>
            <person name="Grimwood J."/>
            <person name="Hoegger P.J."/>
            <person name="Jain P."/>
            <person name="Kilaru S."/>
            <person name="Labbe J."/>
            <person name="Lin Y.C."/>
            <person name="Legue V."/>
            <person name="Le Tacon F."/>
            <person name="Marmeisse R."/>
            <person name="Melayah D."/>
            <person name="Montanini B."/>
            <person name="Muratet M."/>
            <person name="Nehls U."/>
            <person name="Niculita-Hirzel H."/>
            <person name="Oudot-Le Secq M.P."/>
            <person name="Peter M."/>
            <person name="Quesneville H."/>
            <person name="Rajashekar B."/>
            <person name="Reich M."/>
            <person name="Rouhier N."/>
            <person name="Schmutz J."/>
            <person name="Yin T."/>
            <person name="Chalot M."/>
            <person name="Henrissat B."/>
            <person name="Kuees U."/>
            <person name="Lucas S."/>
            <person name="Van de Peer Y."/>
            <person name="Podila G.K."/>
            <person name="Polle A."/>
            <person name="Pukkila P.J."/>
            <person name="Richardson P.M."/>
            <person name="Rouze P."/>
            <person name="Sanders I.R."/>
            <person name="Stajich J.E."/>
            <person name="Tunlid A."/>
            <person name="Tuskan G."/>
            <person name="Grigoriev I.V."/>
        </authorList>
    </citation>
    <scope>NUCLEOTIDE SEQUENCE [LARGE SCALE GENOMIC DNA]</scope>
    <source>
        <strain evidence="2">S238N-H82 / ATCC MYA-4686</strain>
    </source>
</reference>
<dbReference type="HOGENOM" id="CLU_3032765_0_0_1"/>
<proteinExistence type="predicted"/>
<dbReference type="Proteomes" id="UP000001194">
    <property type="component" value="Unassembled WGS sequence"/>
</dbReference>
<evidence type="ECO:0000313" key="2">
    <source>
        <dbReference type="Proteomes" id="UP000001194"/>
    </source>
</evidence>
<dbReference type="InParanoid" id="B0DN80"/>
<gene>
    <name evidence="1" type="ORF">LACBIDRAFT_306514</name>
</gene>
<dbReference type="GeneID" id="6081162"/>
<organism evidence="2">
    <name type="scientific">Laccaria bicolor (strain S238N-H82 / ATCC MYA-4686)</name>
    <name type="common">Bicoloured deceiver</name>
    <name type="synonym">Laccaria laccata var. bicolor</name>
    <dbReference type="NCBI Taxonomy" id="486041"/>
    <lineage>
        <taxon>Eukaryota</taxon>
        <taxon>Fungi</taxon>
        <taxon>Dikarya</taxon>
        <taxon>Basidiomycota</taxon>
        <taxon>Agaricomycotina</taxon>
        <taxon>Agaricomycetes</taxon>
        <taxon>Agaricomycetidae</taxon>
        <taxon>Agaricales</taxon>
        <taxon>Agaricineae</taxon>
        <taxon>Hydnangiaceae</taxon>
        <taxon>Laccaria</taxon>
    </lineage>
</organism>
<name>B0DN80_LACBS</name>
<dbReference type="AlphaFoldDB" id="B0DN80"/>
<protein>
    <submittedName>
        <fullName evidence="1">Predicted protein</fullName>
    </submittedName>
</protein>
<keyword evidence="2" id="KW-1185">Reference proteome</keyword>
<accession>B0DN80</accession>
<dbReference type="RefSeq" id="XP_001885457.1">
    <property type="nucleotide sequence ID" value="XM_001885422.1"/>
</dbReference>
<evidence type="ECO:0000313" key="1">
    <source>
        <dbReference type="EMBL" id="EDR03889.1"/>
    </source>
</evidence>
<dbReference type="KEGG" id="lbc:LACBIDRAFT_306514"/>
<dbReference type="EMBL" id="DS547121">
    <property type="protein sequence ID" value="EDR03889.1"/>
    <property type="molecule type" value="Genomic_DNA"/>
</dbReference>